<dbReference type="RefSeq" id="XP_009055135.1">
    <property type="nucleotide sequence ID" value="XM_009056887.1"/>
</dbReference>
<dbReference type="FunFam" id="3.30.160.60:FF:000075">
    <property type="entry name" value="Putative zinc finger protein 536"/>
    <property type="match status" value="1"/>
</dbReference>
<feature type="domain" description="C2H2-type" evidence="12">
    <location>
        <begin position="9"/>
        <end position="36"/>
    </location>
</feature>
<dbReference type="PROSITE" id="PS00028">
    <property type="entry name" value="ZINC_FINGER_C2H2_1"/>
    <property type="match status" value="4"/>
</dbReference>
<organism evidence="13 14">
    <name type="scientific">Lottia gigantea</name>
    <name type="common">Giant owl limpet</name>
    <dbReference type="NCBI Taxonomy" id="225164"/>
    <lineage>
        <taxon>Eukaryota</taxon>
        <taxon>Metazoa</taxon>
        <taxon>Spiralia</taxon>
        <taxon>Lophotrochozoa</taxon>
        <taxon>Mollusca</taxon>
        <taxon>Gastropoda</taxon>
        <taxon>Patellogastropoda</taxon>
        <taxon>Lottioidea</taxon>
        <taxon>Lottiidae</taxon>
        <taxon>Lottia</taxon>
    </lineage>
</organism>
<evidence type="ECO:0000256" key="8">
    <source>
        <dbReference type="ARBA" id="ARBA00023125"/>
    </source>
</evidence>
<gene>
    <name evidence="13" type="ORF">LOTGIDRAFT_118548</name>
</gene>
<feature type="domain" description="C2H2-type" evidence="12">
    <location>
        <begin position="45"/>
        <end position="72"/>
    </location>
</feature>
<protein>
    <recommendedName>
        <fullName evidence="12">C2H2-type domain-containing protein</fullName>
    </recommendedName>
</protein>
<evidence type="ECO:0000313" key="14">
    <source>
        <dbReference type="Proteomes" id="UP000030746"/>
    </source>
</evidence>
<keyword evidence="14" id="KW-1185">Reference proteome</keyword>
<dbReference type="InterPro" id="IPR036236">
    <property type="entry name" value="Znf_C2H2_sf"/>
</dbReference>
<dbReference type="OMA" id="HFIQRSH"/>
<evidence type="ECO:0000256" key="2">
    <source>
        <dbReference type="ARBA" id="ARBA00006991"/>
    </source>
</evidence>
<keyword evidence="6" id="KW-0862">Zinc</keyword>
<comment type="subcellular location">
    <subcellularLocation>
        <location evidence="1">Nucleus</location>
    </subcellularLocation>
</comment>
<keyword evidence="3" id="KW-0479">Metal-binding</keyword>
<evidence type="ECO:0000256" key="3">
    <source>
        <dbReference type="ARBA" id="ARBA00022723"/>
    </source>
</evidence>
<evidence type="ECO:0000256" key="6">
    <source>
        <dbReference type="ARBA" id="ARBA00022833"/>
    </source>
</evidence>
<feature type="domain" description="C2H2-type" evidence="12">
    <location>
        <begin position="170"/>
        <end position="197"/>
    </location>
</feature>
<dbReference type="Proteomes" id="UP000030746">
    <property type="component" value="Unassembled WGS sequence"/>
</dbReference>
<dbReference type="SUPFAM" id="SSF57667">
    <property type="entry name" value="beta-beta-alpha zinc fingers"/>
    <property type="match status" value="5"/>
</dbReference>
<reference evidence="13 14" key="1">
    <citation type="journal article" date="2013" name="Nature">
        <title>Insights into bilaterian evolution from three spiralian genomes.</title>
        <authorList>
            <person name="Simakov O."/>
            <person name="Marletaz F."/>
            <person name="Cho S.J."/>
            <person name="Edsinger-Gonzales E."/>
            <person name="Havlak P."/>
            <person name="Hellsten U."/>
            <person name="Kuo D.H."/>
            <person name="Larsson T."/>
            <person name="Lv J."/>
            <person name="Arendt D."/>
            <person name="Savage R."/>
            <person name="Osoegawa K."/>
            <person name="de Jong P."/>
            <person name="Grimwood J."/>
            <person name="Chapman J.A."/>
            <person name="Shapiro H."/>
            <person name="Aerts A."/>
            <person name="Otillar R.P."/>
            <person name="Terry A.Y."/>
            <person name="Boore J.L."/>
            <person name="Grigoriev I.V."/>
            <person name="Lindberg D.R."/>
            <person name="Seaver E.C."/>
            <person name="Weisblat D.A."/>
            <person name="Putnam N.H."/>
            <person name="Rokhsar D.S."/>
        </authorList>
    </citation>
    <scope>NUCLEOTIDE SEQUENCE [LARGE SCALE GENOMIC DNA]</scope>
</reference>
<dbReference type="Pfam" id="PF00096">
    <property type="entry name" value="zf-C2H2"/>
    <property type="match status" value="4"/>
</dbReference>
<keyword evidence="8" id="KW-0238">DNA-binding</keyword>
<evidence type="ECO:0000313" key="13">
    <source>
        <dbReference type="EMBL" id="ESO94293.1"/>
    </source>
</evidence>
<dbReference type="InterPro" id="IPR013087">
    <property type="entry name" value="Znf_C2H2_type"/>
</dbReference>
<dbReference type="OrthoDB" id="6077919at2759"/>
<keyword evidence="4" id="KW-0677">Repeat</keyword>
<dbReference type="CTD" id="20231630"/>
<dbReference type="SMART" id="SM00355">
    <property type="entry name" value="ZnF_C2H2"/>
    <property type="match status" value="8"/>
</dbReference>
<feature type="domain" description="C2H2-type" evidence="12">
    <location>
        <begin position="226"/>
        <end position="255"/>
    </location>
</feature>
<dbReference type="FunFam" id="3.30.160.60:FF:000355">
    <property type="entry name" value="zinc finger and SCAN domain-containing protein 20 isoform X1"/>
    <property type="match status" value="1"/>
</dbReference>
<feature type="domain" description="C2H2-type" evidence="12">
    <location>
        <begin position="73"/>
        <end position="101"/>
    </location>
</feature>
<evidence type="ECO:0000256" key="7">
    <source>
        <dbReference type="ARBA" id="ARBA00023015"/>
    </source>
</evidence>
<keyword evidence="10" id="KW-0539">Nucleus</keyword>
<evidence type="ECO:0000256" key="5">
    <source>
        <dbReference type="ARBA" id="ARBA00022771"/>
    </source>
</evidence>
<accession>V3ZS71</accession>
<evidence type="ECO:0000256" key="4">
    <source>
        <dbReference type="ARBA" id="ARBA00022737"/>
    </source>
</evidence>
<dbReference type="HOGENOM" id="CLU_951794_0_0_1"/>
<comment type="similarity">
    <text evidence="2">Belongs to the krueppel C2H2-type zinc-finger protein family.</text>
</comment>
<dbReference type="GO" id="GO:0005634">
    <property type="term" value="C:nucleus"/>
    <property type="evidence" value="ECO:0007669"/>
    <property type="project" value="UniProtKB-SubCell"/>
</dbReference>
<evidence type="ECO:0000256" key="10">
    <source>
        <dbReference type="ARBA" id="ARBA00023242"/>
    </source>
</evidence>
<feature type="domain" description="C2H2-type" evidence="12">
    <location>
        <begin position="116"/>
        <end position="143"/>
    </location>
</feature>
<keyword evidence="9" id="KW-0804">Transcription</keyword>
<dbReference type="PROSITE" id="PS50157">
    <property type="entry name" value="ZINC_FINGER_C2H2_2"/>
    <property type="match status" value="7"/>
</dbReference>
<keyword evidence="7" id="KW-0805">Transcription regulation</keyword>
<dbReference type="GO" id="GO:0008270">
    <property type="term" value="F:zinc ion binding"/>
    <property type="evidence" value="ECO:0007669"/>
    <property type="project" value="UniProtKB-KW"/>
</dbReference>
<evidence type="ECO:0000256" key="11">
    <source>
        <dbReference type="PROSITE-ProRule" id="PRU00042"/>
    </source>
</evidence>
<dbReference type="PANTHER" id="PTHR24393">
    <property type="entry name" value="ZINC FINGER PROTEIN"/>
    <property type="match status" value="1"/>
</dbReference>
<dbReference type="GeneID" id="20231630"/>
<dbReference type="GO" id="GO:0000978">
    <property type="term" value="F:RNA polymerase II cis-regulatory region sequence-specific DNA binding"/>
    <property type="evidence" value="ECO:0007669"/>
    <property type="project" value="TreeGrafter"/>
</dbReference>
<feature type="domain" description="C2H2-type" evidence="12">
    <location>
        <begin position="198"/>
        <end position="225"/>
    </location>
</feature>
<dbReference type="KEGG" id="lgi:LOTGIDRAFT_118548"/>
<proteinExistence type="inferred from homology"/>
<dbReference type="GO" id="GO:0001228">
    <property type="term" value="F:DNA-binding transcription activator activity, RNA polymerase II-specific"/>
    <property type="evidence" value="ECO:0007669"/>
    <property type="project" value="TreeGrafter"/>
</dbReference>
<dbReference type="AlphaFoldDB" id="V3ZS71"/>
<keyword evidence="5 11" id="KW-0863">Zinc-finger</keyword>
<name>V3ZS71_LOTGI</name>
<evidence type="ECO:0000256" key="1">
    <source>
        <dbReference type="ARBA" id="ARBA00004123"/>
    </source>
</evidence>
<dbReference type="Gene3D" id="3.30.160.60">
    <property type="entry name" value="Classic Zinc Finger"/>
    <property type="match status" value="7"/>
</dbReference>
<feature type="non-terminal residue" evidence="13">
    <location>
        <position position="1"/>
    </location>
</feature>
<dbReference type="PANTHER" id="PTHR24393:SF34">
    <property type="entry name" value="PR_SET DOMAIN 13"/>
    <property type="match status" value="1"/>
</dbReference>
<evidence type="ECO:0000259" key="12">
    <source>
        <dbReference type="PROSITE" id="PS50157"/>
    </source>
</evidence>
<sequence>TRDIRLKGRTCEFCGEVKATPAALQRHRRKHTGERPFICSMFGDRVCSYCGKYFAKPSELKRHQLVHTGERPFKCEICGKAFKAKGSLFYHQKAAHDSANQNNGKKYFVNLMTGMYECRFCRKSFSREFLLQRHEKIHTGQKGIYCKECGKVNRDNLCKPTVLPDGRYVYRCEICSKDFLSFSDVNRHMDFHEDIRPYKCGFCDYYARTNSQLKVHMMRHQGIREFCCKLCNYKGVTQSDLNRHTKSQIHTLKARNACIHCGEGFVTRSNLDKHMASNCSIKGYALSASVRKT</sequence>
<evidence type="ECO:0000256" key="9">
    <source>
        <dbReference type="ARBA" id="ARBA00023163"/>
    </source>
</evidence>
<dbReference type="FunFam" id="3.30.160.60:FF:000012">
    <property type="entry name" value="RB-associated KRAB zinc finger protein-like"/>
    <property type="match status" value="1"/>
</dbReference>
<dbReference type="EMBL" id="KB201847">
    <property type="protein sequence ID" value="ESO94293.1"/>
    <property type="molecule type" value="Genomic_DNA"/>
</dbReference>